<evidence type="ECO:0000313" key="2">
    <source>
        <dbReference type="Proteomes" id="UP001054837"/>
    </source>
</evidence>
<dbReference type="EMBL" id="BPLQ01000204">
    <property type="protein sequence ID" value="GIX68836.1"/>
    <property type="molecule type" value="Genomic_DNA"/>
</dbReference>
<organism evidence="1 2">
    <name type="scientific">Caerostris darwini</name>
    <dbReference type="NCBI Taxonomy" id="1538125"/>
    <lineage>
        <taxon>Eukaryota</taxon>
        <taxon>Metazoa</taxon>
        <taxon>Ecdysozoa</taxon>
        <taxon>Arthropoda</taxon>
        <taxon>Chelicerata</taxon>
        <taxon>Arachnida</taxon>
        <taxon>Araneae</taxon>
        <taxon>Araneomorphae</taxon>
        <taxon>Entelegynae</taxon>
        <taxon>Araneoidea</taxon>
        <taxon>Araneidae</taxon>
        <taxon>Caerostris</taxon>
    </lineage>
</organism>
<reference evidence="1 2" key="1">
    <citation type="submission" date="2021-06" db="EMBL/GenBank/DDBJ databases">
        <title>Caerostris darwini draft genome.</title>
        <authorList>
            <person name="Kono N."/>
            <person name="Arakawa K."/>
        </authorList>
    </citation>
    <scope>NUCLEOTIDE SEQUENCE [LARGE SCALE GENOMIC DNA]</scope>
</reference>
<gene>
    <name evidence="1" type="ORF">CDAR_122511</name>
</gene>
<sequence length="144" mass="16046">MNLGIVAGTAVFLFPSTNFHEAFFRGVQDPRICGPGPSLASHAQNSSNPLKNRSFSPWSHFRSSAGSSCDFHSTSEDFLKRTTKNKTQNGGTVLSLFFILFHSLLLHHPCGNRKDHSRKINSIFDSNFKKKVGFCLSSERRSLL</sequence>
<accession>A0AAV4M8V6</accession>
<name>A0AAV4M8V6_9ARAC</name>
<dbReference type="Proteomes" id="UP001054837">
    <property type="component" value="Unassembled WGS sequence"/>
</dbReference>
<dbReference type="AlphaFoldDB" id="A0AAV4M8V6"/>
<protein>
    <submittedName>
        <fullName evidence="1">Uncharacterized protein</fullName>
    </submittedName>
</protein>
<evidence type="ECO:0000313" key="1">
    <source>
        <dbReference type="EMBL" id="GIX68836.1"/>
    </source>
</evidence>
<comment type="caution">
    <text evidence="1">The sequence shown here is derived from an EMBL/GenBank/DDBJ whole genome shotgun (WGS) entry which is preliminary data.</text>
</comment>
<keyword evidence="2" id="KW-1185">Reference proteome</keyword>
<proteinExistence type="predicted"/>